<evidence type="ECO:0000313" key="2">
    <source>
        <dbReference type="EMBL" id="JAT78822.1"/>
    </source>
</evidence>
<sequence>TLFIPAVYVMLWSVTGPTMVSTVPEVRPTVDDAMTAAVAKQISGLKLLERRSQGESTGFCLPVIVCEDVDNAPCPSEPAGSPVVMQGSSQFLQVPRIDIGVERRPPN</sequence>
<proteinExistence type="predicted"/>
<feature type="chain" id="PRO_5008901565" evidence="1">
    <location>
        <begin position="23"/>
        <end position="107"/>
    </location>
</feature>
<reference evidence="2" key="1">
    <citation type="submission" date="2016-07" db="EMBL/GenBank/DDBJ databases">
        <title>Salivary Glands transcriptome analysis on engorged females of Ornithodoros brasiliensis (Acari:Argasidae).</title>
        <authorList>
            <person name="Simons S.M."/>
            <person name="Carvalho E."/>
            <person name="Junqueira-de-Azevedo I."/>
            <person name="Ho P.L."/>
            <person name="Giovanni D."/>
            <person name="Mendonca R."/>
            <person name="Onofrio V."/>
            <person name="Landulfo G."/>
            <person name="Ramirez D."/>
            <person name="Barros-Battesti D."/>
        </authorList>
    </citation>
    <scope>NUCLEOTIDE SEQUENCE</scope>
    <source>
        <strain evidence="2">Female</strain>
        <tissue evidence="2">Salivary gland</tissue>
    </source>
</reference>
<feature type="non-terminal residue" evidence="2">
    <location>
        <position position="1"/>
    </location>
</feature>
<organism evidence="2">
    <name type="scientific">Ornithodoros brasiliensis</name>
    <name type="common">Mouro tick</name>
    <dbReference type="NCBI Taxonomy" id="888526"/>
    <lineage>
        <taxon>Eukaryota</taxon>
        <taxon>Metazoa</taxon>
        <taxon>Ecdysozoa</taxon>
        <taxon>Arthropoda</taxon>
        <taxon>Chelicerata</taxon>
        <taxon>Arachnida</taxon>
        <taxon>Acari</taxon>
        <taxon>Parasitiformes</taxon>
        <taxon>Ixodida</taxon>
        <taxon>Ixodoidea</taxon>
        <taxon>Argasidae</taxon>
        <taxon>Ornithodorinae</taxon>
        <taxon>Ornithodoros</taxon>
    </lineage>
</organism>
<keyword evidence="1" id="KW-0732">Signal</keyword>
<feature type="signal peptide" evidence="1">
    <location>
        <begin position="1"/>
        <end position="22"/>
    </location>
</feature>
<accession>A0A1D2AI03</accession>
<dbReference type="EMBL" id="GETE01001010">
    <property type="protein sequence ID" value="JAT78822.1"/>
    <property type="molecule type" value="Transcribed_RNA"/>
</dbReference>
<dbReference type="AlphaFoldDB" id="A0A1D2AI03"/>
<name>A0A1D2AI03_ORNBR</name>
<evidence type="ECO:0000256" key="1">
    <source>
        <dbReference type="SAM" id="SignalP"/>
    </source>
</evidence>
<protein>
    <submittedName>
        <fullName evidence="2">Uncharacterized protein</fullName>
    </submittedName>
</protein>